<organism evidence="7 8">
    <name type="scientific">Candidatus Kurthia intestinigallinarum</name>
    <dbReference type="NCBI Taxonomy" id="1562256"/>
    <lineage>
        <taxon>Bacteria</taxon>
        <taxon>Bacillati</taxon>
        <taxon>Bacillota</taxon>
        <taxon>Bacilli</taxon>
        <taxon>Bacillales</taxon>
        <taxon>Caryophanaceae</taxon>
        <taxon>Kurthia</taxon>
    </lineage>
</organism>
<reference evidence="7 8" key="1">
    <citation type="submission" date="2014-11" db="EMBL/GenBank/DDBJ databases">
        <title>Genome sequence and analysis of novel Kurthia sp.</title>
        <authorList>
            <person name="Lawson J.N."/>
            <person name="Gonzalez J.E."/>
            <person name="Rinauldi L."/>
            <person name="Xuan Z."/>
            <person name="Firman A."/>
            <person name="Shaddox L."/>
            <person name="Trudeau A."/>
            <person name="Shah S."/>
            <person name="Reiman D."/>
        </authorList>
    </citation>
    <scope>NUCLEOTIDE SEQUENCE [LARGE SCALE GENOMIC DNA]</scope>
    <source>
        <strain evidence="7 8">3B1D</strain>
    </source>
</reference>
<comment type="catalytic activity">
    <reaction evidence="4">
        <text>Hydrolysis of (1-&gt;6)-alpha-D-glucosidic linkages in some oligosaccharides produced from starch and glycogen by alpha-amylase, and in isomaltose.</text>
        <dbReference type="EC" id="3.2.1.10"/>
    </reaction>
</comment>
<comment type="caution">
    <text evidence="7">The sequence shown here is derived from an EMBL/GenBank/DDBJ whole genome shotgun (WGS) entry which is preliminary data.</text>
</comment>
<keyword evidence="8" id="KW-1185">Reference proteome</keyword>
<evidence type="ECO:0000313" key="7">
    <source>
        <dbReference type="EMBL" id="RUS57143.1"/>
    </source>
</evidence>
<keyword evidence="2" id="KW-0378">Hydrolase</keyword>
<dbReference type="PANTHER" id="PTHR10357">
    <property type="entry name" value="ALPHA-AMYLASE FAMILY MEMBER"/>
    <property type="match status" value="1"/>
</dbReference>
<dbReference type="Gene3D" id="2.60.40.1180">
    <property type="entry name" value="Golgi alpha-mannosidase II"/>
    <property type="match status" value="1"/>
</dbReference>
<dbReference type="InterPro" id="IPR006047">
    <property type="entry name" value="GH13_cat_dom"/>
</dbReference>
<dbReference type="GO" id="GO:0004556">
    <property type="term" value="F:alpha-amylase activity"/>
    <property type="evidence" value="ECO:0007669"/>
    <property type="project" value="TreeGrafter"/>
</dbReference>
<dbReference type="PANTHER" id="PTHR10357:SF184">
    <property type="entry name" value="OLIGO-1,6-GLUCOSIDASE 1"/>
    <property type="match status" value="1"/>
</dbReference>
<dbReference type="GO" id="GO:0009313">
    <property type="term" value="P:oligosaccharide catabolic process"/>
    <property type="evidence" value="ECO:0007669"/>
    <property type="project" value="TreeGrafter"/>
</dbReference>
<evidence type="ECO:0000256" key="3">
    <source>
        <dbReference type="ARBA" id="ARBA00023295"/>
    </source>
</evidence>
<dbReference type="GO" id="GO:0004574">
    <property type="term" value="F:oligo-1,6-glucosidase activity"/>
    <property type="evidence" value="ECO:0007669"/>
    <property type="project" value="UniProtKB-EC"/>
</dbReference>
<dbReference type="SUPFAM" id="SSF51011">
    <property type="entry name" value="Glycosyl hydrolase domain"/>
    <property type="match status" value="1"/>
</dbReference>
<dbReference type="Gene3D" id="3.90.400.10">
    <property type="entry name" value="Oligo-1,6-glucosidase, Domain 2"/>
    <property type="match status" value="1"/>
</dbReference>
<evidence type="ECO:0000313" key="8">
    <source>
        <dbReference type="Proteomes" id="UP000288623"/>
    </source>
</evidence>
<evidence type="ECO:0000259" key="6">
    <source>
        <dbReference type="SMART" id="SM00642"/>
    </source>
</evidence>
<dbReference type="InterPro" id="IPR013780">
    <property type="entry name" value="Glyco_hydro_b"/>
</dbReference>
<evidence type="ECO:0000256" key="1">
    <source>
        <dbReference type="ARBA" id="ARBA00008061"/>
    </source>
</evidence>
<sequence>MTAWWKKSSVYQIYPRSFQDSNGDGIGDLQGIMQRLPYLEKLGIDIIWLGPIYDSPNDDNGYDIRDYQKIQKEFGSLDDFKQLVTAAKAHGIGIMMDLVVNHTSDEHQWFEEARSSRTSKYRDYYIFKEQPNNWGSFFSGSAWTYNEPTDDYYLHLFSTKQPDLNWENSEMRQVIYDMMKSWLKLGIVGFRMDVINLIAKDERFPDGEKQDGELYGDGSPYYMNLLKVHDYLKEMYKEVLADGDYVTVGETPGTTPESASVFTNPHDKELSMIFTFEHMDVDSEGPKWHHKPLDLVALKQIFERWQRELHGTGWNSLYWNNHDQPRVVSRFGQDGKYRVQSAKMLAIALHLMQGTPYIYQGEEIGMTNVDFQSIDEYRDIETLNYYEEQLANGKTAELTLQDIARKSRDHARTPMQWDETGGFTTGTPWIRMNDNVTQINVKAALADPNSIFYTYQQLIQLRKNEHIVQHGTFELLLKEHPQLFVYKRQDEQRTWLVIANFSEQTFAQNFATVDVTQLTKAIITNGGVRIDGEIIHIEPYGAAVFEV</sequence>
<dbReference type="SMART" id="SM00642">
    <property type="entry name" value="Aamy"/>
    <property type="match status" value="1"/>
</dbReference>
<dbReference type="FunFam" id="3.20.20.80:FF:000064">
    <property type="entry name" value="Oligo-1,6-glucosidase"/>
    <property type="match status" value="1"/>
</dbReference>
<dbReference type="Proteomes" id="UP000288623">
    <property type="component" value="Unassembled WGS sequence"/>
</dbReference>
<dbReference type="NCBIfam" id="NF008183">
    <property type="entry name" value="PRK10933.1"/>
    <property type="match status" value="1"/>
</dbReference>
<keyword evidence="3" id="KW-0326">Glycosidase</keyword>
<dbReference type="EMBL" id="JTFC01000026">
    <property type="protein sequence ID" value="RUS57143.1"/>
    <property type="molecule type" value="Genomic_DNA"/>
</dbReference>
<dbReference type="Pfam" id="PF00128">
    <property type="entry name" value="Alpha-amylase"/>
    <property type="match status" value="1"/>
</dbReference>
<feature type="domain" description="Glycosyl hydrolase family 13 catalytic" evidence="6">
    <location>
        <begin position="12"/>
        <end position="412"/>
    </location>
</feature>
<protein>
    <recommendedName>
        <fullName evidence="5">oligo-1,6-glucosidase</fullName>
        <ecNumber evidence="5">3.2.1.10</ecNumber>
    </recommendedName>
</protein>
<dbReference type="OrthoDB" id="9805159at2"/>
<dbReference type="SUPFAM" id="SSF51445">
    <property type="entry name" value="(Trans)glycosidases"/>
    <property type="match status" value="1"/>
</dbReference>
<evidence type="ECO:0000256" key="4">
    <source>
        <dbReference type="ARBA" id="ARBA00036217"/>
    </source>
</evidence>
<dbReference type="InterPro" id="IPR017853">
    <property type="entry name" value="GH"/>
</dbReference>
<proteinExistence type="inferred from homology"/>
<dbReference type="RefSeq" id="WP_126990029.1">
    <property type="nucleotide sequence ID" value="NZ_JTFC01000026.1"/>
</dbReference>
<dbReference type="InterPro" id="IPR045857">
    <property type="entry name" value="O16G_dom_2"/>
</dbReference>
<dbReference type="FunFam" id="3.90.400.10:FF:000002">
    <property type="entry name" value="Sucrose isomerase"/>
    <property type="match status" value="1"/>
</dbReference>
<dbReference type="EC" id="3.2.1.10" evidence="5"/>
<comment type="similarity">
    <text evidence="1">Belongs to the glycosyl hydrolase 13 family.</text>
</comment>
<dbReference type="Gene3D" id="3.20.20.80">
    <property type="entry name" value="Glycosidases"/>
    <property type="match status" value="1"/>
</dbReference>
<dbReference type="CDD" id="cd11333">
    <property type="entry name" value="AmyAc_SI_OligoGlu_DGase"/>
    <property type="match status" value="1"/>
</dbReference>
<dbReference type="AlphaFoldDB" id="A0A433RV45"/>
<name>A0A433RV45_9BACL</name>
<evidence type="ECO:0000256" key="5">
    <source>
        <dbReference type="ARBA" id="ARBA00038939"/>
    </source>
</evidence>
<evidence type="ECO:0000256" key="2">
    <source>
        <dbReference type="ARBA" id="ARBA00022801"/>
    </source>
</evidence>
<accession>A0A433RV45</accession>
<gene>
    <name evidence="7" type="ORF">QI30_06000</name>
</gene>